<dbReference type="Gene3D" id="3.40.50.720">
    <property type="entry name" value="NAD(P)-binding Rossmann-like Domain"/>
    <property type="match status" value="1"/>
</dbReference>
<proteinExistence type="inferred from homology"/>
<evidence type="ECO:0000256" key="8">
    <source>
        <dbReference type="ARBA" id="ARBA00042123"/>
    </source>
</evidence>
<dbReference type="GO" id="GO:0005739">
    <property type="term" value="C:mitochondrion"/>
    <property type="evidence" value="ECO:0007669"/>
    <property type="project" value="UniProtKB-SubCell"/>
</dbReference>
<keyword evidence="6" id="KW-0496">Mitochondrion</keyword>
<evidence type="ECO:0000256" key="1">
    <source>
        <dbReference type="ARBA" id="ARBA00004173"/>
    </source>
</evidence>
<keyword evidence="4" id="KW-0809">Transit peptide</keyword>
<dbReference type="WBParaSite" id="MhA1_Contig334.frz3.gene38">
    <property type="protein sequence ID" value="MhA1_Contig334.frz3.gene38"/>
    <property type="gene ID" value="MhA1_Contig334.frz3.gene38"/>
</dbReference>
<dbReference type="InterPro" id="IPR011032">
    <property type="entry name" value="GroES-like_sf"/>
</dbReference>
<evidence type="ECO:0000256" key="5">
    <source>
        <dbReference type="ARBA" id="ARBA00023002"/>
    </source>
</evidence>
<reference evidence="11" key="1">
    <citation type="submission" date="2016-11" db="UniProtKB">
        <authorList>
            <consortium name="WormBaseParasite"/>
        </authorList>
    </citation>
    <scope>IDENTIFICATION</scope>
</reference>
<dbReference type="PANTHER" id="PTHR43981">
    <property type="entry name" value="ENOYL-[ACYL-CARRIER-PROTEIN] REDUCTASE, MITOCHONDRIAL"/>
    <property type="match status" value="1"/>
</dbReference>
<dbReference type="Gene3D" id="3.90.180.10">
    <property type="entry name" value="Medium-chain alcohol dehydrogenases, catalytic domain"/>
    <property type="match status" value="1"/>
</dbReference>
<name>A0A1I8BNW1_MELHA</name>
<protein>
    <recommendedName>
        <fullName evidence="7">Enoyl-[acyl-carrier-protein] reductase, mitochondrial</fullName>
    </recommendedName>
    <alternativeName>
        <fullName evidence="8">2-enoyl thioester reductase</fullName>
    </alternativeName>
</protein>
<sequence>MQTTLWTKCLQIEKLGQPNDVLILCTIPLNPKKWNENAALIRWIASPINLLDLNIIKGKYEEINNLNNLPCIGGTEGVGLVERIGSNVQHLCVGDLVININYWLNNNQNKIELNNIWTEWDIIPSNLLISIDKRINLASAATLGIIPPIAWTLLNDFIKLEKGDWIVQNAANSEIGKNIIQLAKAFGYFTINLIEDREDLFSLKNELYSLGANKVFTEKELFNEIINKKQKQLLIRLALNNGNVETNSSYLSMTLGYNGVFVTFDGINNKLIKISSNSFIFNKITAYGFSLFNNLKENNQQKIKEMFDQLQLFIIEGKLKEPKNKIIPLARYKEGIENTLESGIKQILMISENVLNQKGESKI</sequence>
<dbReference type="OMA" id="KINGHFP"/>
<feature type="domain" description="Alcohol dehydrogenase-like N-terminal" evidence="9">
    <location>
        <begin position="36"/>
        <end position="98"/>
    </location>
</feature>
<evidence type="ECO:0000256" key="2">
    <source>
        <dbReference type="ARBA" id="ARBA00010371"/>
    </source>
</evidence>
<keyword evidence="10" id="KW-1185">Reference proteome</keyword>
<evidence type="ECO:0000259" key="9">
    <source>
        <dbReference type="Pfam" id="PF08240"/>
    </source>
</evidence>
<dbReference type="SUPFAM" id="SSF51735">
    <property type="entry name" value="NAD(P)-binding Rossmann-fold domains"/>
    <property type="match status" value="1"/>
</dbReference>
<dbReference type="GO" id="GO:0006631">
    <property type="term" value="P:fatty acid metabolic process"/>
    <property type="evidence" value="ECO:0007669"/>
    <property type="project" value="TreeGrafter"/>
</dbReference>
<accession>A0A1I8BNW1</accession>
<comment type="subcellular location">
    <subcellularLocation>
        <location evidence="1">Mitochondrion</location>
    </subcellularLocation>
</comment>
<evidence type="ECO:0000256" key="6">
    <source>
        <dbReference type="ARBA" id="ARBA00023128"/>
    </source>
</evidence>
<evidence type="ECO:0000256" key="3">
    <source>
        <dbReference type="ARBA" id="ARBA00022857"/>
    </source>
</evidence>
<keyword evidence="3" id="KW-0521">NADP</keyword>
<evidence type="ECO:0000313" key="10">
    <source>
        <dbReference type="Proteomes" id="UP000095281"/>
    </source>
</evidence>
<dbReference type="Proteomes" id="UP000095281">
    <property type="component" value="Unplaced"/>
</dbReference>
<evidence type="ECO:0000313" key="11">
    <source>
        <dbReference type="WBParaSite" id="MhA1_Contig334.frz3.gene38"/>
    </source>
</evidence>
<comment type="similarity">
    <text evidence="2">Belongs to the zinc-containing alcohol dehydrogenase family. Quinone oxidoreductase subfamily.</text>
</comment>
<dbReference type="InterPro" id="IPR051034">
    <property type="entry name" value="Mito_Enoyl-ACP_Reductase"/>
</dbReference>
<dbReference type="Pfam" id="PF08240">
    <property type="entry name" value="ADH_N"/>
    <property type="match status" value="1"/>
</dbReference>
<organism evidence="10 11">
    <name type="scientific">Meloidogyne hapla</name>
    <name type="common">Root-knot nematode worm</name>
    <dbReference type="NCBI Taxonomy" id="6305"/>
    <lineage>
        <taxon>Eukaryota</taxon>
        <taxon>Metazoa</taxon>
        <taxon>Ecdysozoa</taxon>
        <taxon>Nematoda</taxon>
        <taxon>Chromadorea</taxon>
        <taxon>Rhabditida</taxon>
        <taxon>Tylenchina</taxon>
        <taxon>Tylenchomorpha</taxon>
        <taxon>Tylenchoidea</taxon>
        <taxon>Meloidogynidae</taxon>
        <taxon>Meloidogyninae</taxon>
        <taxon>Meloidogyne</taxon>
    </lineage>
</organism>
<keyword evidence="5" id="KW-0560">Oxidoreductase</keyword>
<dbReference type="AlphaFoldDB" id="A0A1I8BNW1"/>
<dbReference type="SUPFAM" id="SSF50129">
    <property type="entry name" value="GroES-like"/>
    <property type="match status" value="1"/>
</dbReference>
<dbReference type="GO" id="GO:0016491">
    <property type="term" value="F:oxidoreductase activity"/>
    <property type="evidence" value="ECO:0007669"/>
    <property type="project" value="UniProtKB-KW"/>
</dbReference>
<dbReference type="CDD" id="cd08290">
    <property type="entry name" value="ETR"/>
    <property type="match status" value="1"/>
</dbReference>
<evidence type="ECO:0000256" key="7">
    <source>
        <dbReference type="ARBA" id="ARBA00041058"/>
    </source>
</evidence>
<evidence type="ECO:0000256" key="4">
    <source>
        <dbReference type="ARBA" id="ARBA00022946"/>
    </source>
</evidence>
<dbReference type="InterPro" id="IPR036291">
    <property type="entry name" value="NAD(P)-bd_dom_sf"/>
</dbReference>
<dbReference type="InterPro" id="IPR013154">
    <property type="entry name" value="ADH-like_N"/>
</dbReference>
<dbReference type="PANTHER" id="PTHR43981:SF1">
    <property type="entry name" value="ENOYL-[ACYL-CARRIER-PROTEIN] REDUCTASE, MITOCHONDRIAL"/>
    <property type="match status" value="1"/>
</dbReference>